<dbReference type="CDD" id="cd00053">
    <property type="entry name" value="EGF"/>
    <property type="match status" value="1"/>
</dbReference>
<evidence type="ECO:0000313" key="4">
    <source>
        <dbReference type="Proteomes" id="UP000275408"/>
    </source>
</evidence>
<dbReference type="Gene3D" id="2.20.100.10">
    <property type="entry name" value="Thrombospondin type-1 (TSP1) repeat"/>
    <property type="match status" value="1"/>
</dbReference>
<dbReference type="Gene3D" id="2.10.25.10">
    <property type="entry name" value="Laminin"/>
    <property type="match status" value="1"/>
</dbReference>
<keyword evidence="1" id="KW-1015">Disulfide bond</keyword>
<dbReference type="Proteomes" id="UP000275408">
    <property type="component" value="Unassembled WGS sequence"/>
</dbReference>
<dbReference type="InterPro" id="IPR036383">
    <property type="entry name" value="TSP1_rpt_sf"/>
</dbReference>
<dbReference type="AlphaFoldDB" id="A0A3M6UFP0"/>
<keyword evidence="4" id="KW-1185">Reference proteome</keyword>
<dbReference type="SMART" id="SM00209">
    <property type="entry name" value="TSP1"/>
    <property type="match status" value="1"/>
</dbReference>
<reference evidence="3 4" key="1">
    <citation type="journal article" date="2018" name="Sci. Rep.">
        <title>Comparative analysis of the Pocillopora damicornis genome highlights role of immune system in coral evolution.</title>
        <authorList>
            <person name="Cunning R."/>
            <person name="Bay R.A."/>
            <person name="Gillette P."/>
            <person name="Baker A.C."/>
            <person name="Traylor-Knowles N."/>
        </authorList>
    </citation>
    <scope>NUCLEOTIDE SEQUENCE [LARGE SCALE GENOMIC DNA]</scope>
    <source>
        <strain evidence="3">RSMAS</strain>
        <tissue evidence="3">Whole animal</tissue>
    </source>
</reference>
<evidence type="ECO:0000313" key="3">
    <source>
        <dbReference type="EMBL" id="RMX52507.1"/>
    </source>
</evidence>
<comment type="caution">
    <text evidence="3">The sequence shown here is derived from an EMBL/GenBank/DDBJ whole genome shotgun (WGS) entry which is preliminary data.</text>
</comment>
<protein>
    <recommendedName>
        <fullName evidence="2">EGF-like domain-containing protein</fullName>
    </recommendedName>
</protein>
<dbReference type="PROSITE" id="PS50026">
    <property type="entry name" value="EGF_3"/>
    <property type="match status" value="1"/>
</dbReference>
<evidence type="ECO:0000259" key="2">
    <source>
        <dbReference type="PROSITE" id="PS50026"/>
    </source>
</evidence>
<proteinExistence type="predicted"/>
<accession>A0A3M6UFP0</accession>
<evidence type="ECO:0000256" key="1">
    <source>
        <dbReference type="PROSITE-ProRule" id="PRU00076"/>
    </source>
</evidence>
<dbReference type="InterPro" id="IPR000884">
    <property type="entry name" value="TSP1_rpt"/>
</dbReference>
<dbReference type="InterPro" id="IPR000742">
    <property type="entry name" value="EGF"/>
</dbReference>
<name>A0A3M6UFP0_POCDA</name>
<dbReference type="SUPFAM" id="SSF57196">
    <property type="entry name" value="EGF/Laminin"/>
    <property type="match status" value="1"/>
</dbReference>
<comment type="caution">
    <text evidence="1">Lacks conserved residue(s) required for the propagation of feature annotation.</text>
</comment>
<sequence length="337" mass="36888">MGKISVGEPLLVSSIERYEVEVSELYFVPDPGASRQQCDPPIFKPVSGLEINIKDLVFHAHEIEGSGGVSASEIYGKEGSGTPNYVEDSENEVEISWSEWSQCSKTCGKGRRQRLMTCNFENGRPTEECLQALQTFEVKDCYLQDCPAKCDLPCLNGGFCISRNKCRCQPGYHGDWSARFIVVMAALAWDPTSVIARQDMGEHSARKYCALHHVNMAAGVSSPMCVNVFMVLRGRIADPPAARLASMAACAWVQTNVAVPKVSLENLAFKHYATRPACMAAYAISQTNAPVHSAGTERAAKKRVVIRIVEMVGPVGEENSAFVPRDIMVITAKTFSL</sequence>
<dbReference type="Pfam" id="PF00090">
    <property type="entry name" value="TSP_1"/>
    <property type="match status" value="1"/>
</dbReference>
<dbReference type="PROSITE" id="PS50092">
    <property type="entry name" value="TSP1"/>
    <property type="match status" value="1"/>
</dbReference>
<feature type="domain" description="EGF-like" evidence="2">
    <location>
        <begin position="147"/>
        <end position="178"/>
    </location>
</feature>
<feature type="disulfide bond" evidence="1">
    <location>
        <begin position="150"/>
        <end position="160"/>
    </location>
</feature>
<keyword evidence="1" id="KW-0245">EGF-like domain</keyword>
<dbReference type="SUPFAM" id="SSF82895">
    <property type="entry name" value="TSP-1 type 1 repeat"/>
    <property type="match status" value="1"/>
</dbReference>
<dbReference type="EMBL" id="RCHS01001620">
    <property type="protein sequence ID" value="RMX52507.1"/>
    <property type="molecule type" value="Genomic_DNA"/>
</dbReference>
<organism evidence="3 4">
    <name type="scientific">Pocillopora damicornis</name>
    <name type="common">Cauliflower coral</name>
    <name type="synonym">Millepora damicornis</name>
    <dbReference type="NCBI Taxonomy" id="46731"/>
    <lineage>
        <taxon>Eukaryota</taxon>
        <taxon>Metazoa</taxon>
        <taxon>Cnidaria</taxon>
        <taxon>Anthozoa</taxon>
        <taxon>Hexacorallia</taxon>
        <taxon>Scleractinia</taxon>
        <taxon>Astrocoeniina</taxon>
        <taxon>Pocilloporidae</taxon>
        <taxon>Pocillopora</taxon>
    </lineage>
</organism>
<dbReference type="SMART" id="SM00181">
    <property type="entry name" value="EGF"/>
    <property type="match status" value="1"/>
</dbReference>
<dbReference type="OrthoDB" id="6021170at2759"/>
<gene>
    <name evidence="3" type="ORF">pdam_00015528</name>
</gene>